<dbReference type="Proteomes" id="UP000029665">
    <property type="component" value="Unassembled WGS sequence"/>
</dbReference>
<feature type="region of interest" description="Disordered" evidence="1">
    <location>
        <begin position="79"/>
        <end position="104"/>
    </location>
</feature>
<comment type="caution">
    <text evidence="2">The sequence shown here is derived from an EMBL/GenBank/DDBJ whole genome shotgun (WGS) entry which is preliminary data.</text>
</comment>
<dbReference type="OrthoDB" id="3226064at2759"/>
<evidence type="ECO:0000313" key="3">
    <source>
        <dbReference type="Proteomes" id="UP000029665"/>
    </source>
</evidence>
<feature type="region of interest" description="Disordered" evidence="1">
    <location>
        <begin position="142"/>
        <end position="161"/>
    </location>
</feature>
<reference evidence="2" key="1">
    <citation type="submission" date="2014-01" db="EMBL/GenBank/DDBJ databases">
        <title>The genome of the white-rot fungus Pycnoporus cinnabarinus: a basidiomycete model with a versatile arsenal for lignocellulosic biomass breakdown.</title>
        <authorList>
            <person name="Levasseur A."/>
            <person name="Lomascolo A."/>
            <person name="Ruiz-Duenas F.J."/>
            <person name="Uzan E."/>
            <person name="Piumi F."/>
            <person name="Kues U."/>
            <person name="Ram A.F.J."/>
            <person name="Murat C."/>
            <person name="Haon M."/>
            <person name="Benoit I."/>
            <person name="Arfi Y."/>
            <person name="Chevret D."/>
            <person name="Drula E."/>
            <person name="Kwon M.J."/>
            <person name="Gouret P."/>
            <person name="Lesage-Meessen L."/>
            <person name="Lombard V."/>
            <person name="Mariette J."/>
            <person name="Noirot C."/>
            <person name="Park J."/>
            <person name="Patyshakuliyeva A."/>
            <person name="Wieneger R.A.B."/>
            <person name="Wosten H.A.B."/>
            <person name="Martin F."/>
            <person name="Coutinho P.M."/>
            <person name="de Vries R."/>
            <person name="Martinez A.T."/>
            <person name="Klopp C."/>
            <person name="Pontarotti P."/>
            <person name="Henrissat B."/>
            <person name="Record E."/>
        </authorList>
    </citation>
    <scope>NUCLEOTIDE SEQUENCE [LARGE SCALE GENOMIC DNA]</scope>
    <source>
        <strain evidence="2">BRFM137</strain>
    </source>
</reference>
<dbReference type="OMA" id="VWRRCIC"/>
<gene>
    <name evidence="2" type="ORF">BN946_scf184766.g22</name>
</gene>
<proteinExistence type="predicted"/>
<protein>
    <submittedName>
        <fullName evidence="2">Uncharacterized protein</fullName>
    </submittedName>
</protein>
<evidence type="ECO:0000313" key="2">
    <source>
        <dbReference type="EMBL" id="CDO69777.1"/>
    </source>
</evidence>
<feature type="compositionally biased region" description="Acidic residues" evidence="1">
    <location>
        <begin position="147"/>
        <end position="157"/>
    </location>
</feature>
<organism evidence="2 3">
    <name type="scientific">Pycnoporus cinnabarinus</name>
    <name type="common">Cinnabar-red polypore</name>
    <name type="synonym">Trametes cinnabarina</name>
    <dbReference type="NCBI Taxonomy" id="5643"/>
    <lineage>
        <taxon>Eukaryota</taxon>
        <taxon>Fungi</taxon>
        <taxon>Dikarya</taxon>
        <taxon>Basidiomycota</taxon>
        <taxon>Agaricomycotina</taxon>
        <taxon>Agaricomycetes</taxon>
        <taxon>Polyporales</taxon>
        <taxon>Polyporaceae</taxon>
        <taxon>Trametes</taxon>
    </lineage>
</organism>
<name>A0A060S5R4_PYCCI</name>
<dbReference type="AlphaFoldDB" id="A0A060S5R4"/>
<accession>A0A060S5R4</accession>
<dbReference type="STRING" id="5643.A0A060S5R4"/>
<evidence type="ECO:0000256" key="1">
    <source>
        <dbReference type="SAM" id="MobiDB-lite"/>
    </source>
</evidence>
<dbReference type="EMBL" id="CCBP010000055">
    <property type="protein sequence ID" value="CDO69777.1"/>
    <property type="molecule type" value="Genomic_DNA"/>
</dbReference>
<dbReference type="HOGENOM" id="CLU_674627_0_0_1"/>
<sequence>MDHTGTYRPVRLVQLHRHSGIWPPEVIPHSNSKNVIWLQDTLAHGLPSVLTANLVLQWVDWLTTFLGLLPISETAEQSVLTSPSPPISGPRIKSNRRGDIDMSEDAQRTRALCMARERVFDMDYLVASRNWGPYLRVRLDHQGGDNNETDESDDDFDTTPPAADQLLPDWSWLAAARIVASSVLRTYREDVRRRIEDWNNLREGAWLRPGASPGLGSESTGTGGFVAIDIQHSEHTPKRDWAGVEGVWRRLVCWFDYEDLLSFNADQRREASDTPHWVDDSYQEAWIIVPLSLRITGYSPCPIPEFADRPTIHVEGEMGGAEWLQEAATMGLDDQDVRRVHGTVTMLIDGNVRWSITSMDEDNSEDQWASEAIQLGGIGSAMGSLGMWTGVNHEQDDPLGVVWQWRVG</sequence>
<keyword evidence="3" id="KW-1185">Reference proteome</keyword>